<protein>
    <recommendedName>
        <fullName evidence="2">DUF7908 domain-containing protein</fullName>
    </recommendedName>
</protein>
<gene>
    <name evidence="3" type="ORF">FLAG1_11680</name>
</gene>
<proteinExistence type="predicted"/>
<feature type="domain" description="DUF7908" evidence="2">
    <location>
        <begin position="110"/>
        <end position="213"/>
    </location>
</feature>
<dbReference type="Pfam" id="PF25485">
    <property type="entry name" value="DUF7908"/>
    <property type="match status" value="1"/>
</dbReference>
<feature type="region of interest" description="Disordered" evidence="1">
    <location>
        <begin position="370"/>
        <end position="398"/>
    </location>
</feature>
<feature type="region of interest" description="Disordered" evidence="1">
    <location>
        <begin position="67"/>
        <end position="97"/>
    </location>
</feature>
<reference evidence="3 4" key="1">
    <citation type="submission" date="2015-04" db="EMBL/GenBank/DDBJ databases">
        <title>The draft genome sequence of Fusarium langsethiae, a T-2/HT-2 mycotoxin producer.</title>
        <authorList>
            <person name="Lysoe E."/>
            <person name="Divon H.H."/>
            <person name="Terzi V."/>
            <person name="Orru L."/>
            <person name="Lamontanara A."/>
            <person name="Kolseth A.-K."/>
            <person name="Frandsen R.J."/>
            <person name="Nielsen K."/>
            <person name="Thrane U."/>
        </authorList>
    </citation>
    <scope>NUCLEOTIDE SEQUENCE [LARGE SCALE GENOMIC DNA]</scope>
    <source>
        <strain evidence="3 4">Fl201059</strain>
    </source>
</reference>
<organism evidence="3 4">
    <name type="scientific">Fusarium langsethiae</name>
    <dbReference type="NCBI Taxonomy" id="179993"/>
    <lineage>
        <taxon>Eukaryota</taxon>
        <taxon>Fungi</taxon>
        <taxon>Dikarya</taxon>
        <taxon>Ascomycota</taxon>
        <taxon>Pezizomycotina</taxon>
        <taxon>Sordariomycetes</taxon>
        <taxon>Hypocreomycetidae</taxon>
        <taxon>Hypocreales</taxon>
        <taxon>Nectriaceae</taxon>
        <taxon>Fusarium</taxon>
    </lineage>
</organism>
<evidence type="ECO:0000313" key="4">
    <source>
        <dbReference type="Proteomes" id="UP000037904"/>
    </source>
</evidence>
<dbReference type="InterPro" id="IPR057230">
    <property type="entry name" value="DUF7908"/>
</dbReference>
<evidence type="ECO:0000256" key="1">
    <source>
        <dbReference type="SAM" id="MobiDB-lite"/>
    </source>
</evidence>
<keyword evidence="4" id="KW-1185">Reference proteome</keyword>
<evidence type="ECO:0000259" key="2">
    <source>
        <dbReference type="Pfam" id="PF25485"/>
    </source>
</evidence>
<comment type="caution">
    <text evidence="3">The sequence shown here is derived from an EMBL/GenBank/DDBJ whole genome shotgun (WGS) entry which is preliminary data.</text>
</comment>
<dbReference type="EMBL" id="JXCE01000999">
    <property type="protein sequence ID" value="KPA35605.1"/>
    <property type="molecule type" value="Genomic_DNA"/>
</dbReference>
<evidence type="ECO:0000313" key="3">
    <source>
        <dbReference type="EMBL" id="KPA35605.1"/>
    </source>
</evidence>
<accession>A0A0N0V4P6</accession>
<feature type="compositionally biased region" description="Low complexity" evidence="1">
    <location>
        <begin position="80"/>
        <end position="97"/>
    </location>
</feature>
<dbReference type="Proteomes" id="UP000037904">
    <property type="component" value="Unassembled WGS sequence"/>
</dbReference>
<name>A0A0N0V4P6_FUSLA</name>
<dbReference type="AlphaFoldDB" id="A0A0N0V4P6"/>
<sequence>MAQAFSSTQRGILPPYFMNRSTSAFPSTFQASVEPSSALESTLEALTESSEIIVELTLTTGLSFPSTLPVPTDEEDLGVTTAKSSIATETSTEASATSSGAASRQYVIFFVVPRVSDERRGLGKRATGGFVGNGNTSNFRVCTNAATFTLAEGQLLQSGNPVYYNGESFKQLTGQEDPPNDAVTREFASVAGSLVFASRALPNGEAGFFQDVNSVEQCQDGRIIGLDVTSSVIIESTQLSSIFEPTTTVFPSSVSTVSSSIAVGGPSAPTKLSSSTDSLLVEASFSQSPAYSFYSSVASSGPIESPLPVTASIESSISTRPISSTFSLDSWISLSETSIDLPSPSETDPLGTSTTAVISTESLSTYISATEVSTESTEPFTTESTSISSEISATTADTSTTTECDSLVPLTTVALANPTPVFDNDVDYDDEYSVVGLPRAPNNSGGTTIIVSVNGVLSIPDEDGAPGAPENEALKSSTLPPWSLLPYWDDLYLDRSQGHTIVYEVFEGIYGRQATFEWVVGKRNEDGIFHFEAILYEDYPDDMEFRYYTTPDSGGSTTVGYQTPVNSVSFVQFSFNQAGKIPPALKLNLVKVHRVPWPSTFHNTECGKGANRV</sequence>